<reference evidence="2" key="1">
    <citation type="submission" date="2016-10" db="EMBL/GenBank/DDBJ databases">
        <authorList>
            <person name="Varghese N."/>
            <person name="Submissions S."/>
        </authorList>
    </citation>
    <scope>NUCLEOTIDE SEQUENCE [LARGE SCALE GENOMIC DNA]</scope>
    <source>
        <strain evidence="2">DSM 17038</strain>
    </source>
</reference>
<evidence type="ECO:0000313" key="2">
    <source>
        <dbReference type="Proteomes" id="UP000199337"/>
    </source>
</evidence>
<dbReference type="Pfam" id="PF21983">
    <property type="entry name" value="NikA-like"/>
    <property type="match status" value="1"/>
</dbReference>
<name>A0A1I2XAF4_9FIRM</name>
<dbReference type="InterPro" id="IPR053842">
    <property type="entry name" value="NikA-like"/>
</dbReference>
<dbReference type="EMBL" id="FOOX01000016">
    <property type="protein sequence ID" value="SFH10485.1"/>
    <property type="molecule type" value="Genomic_DNA"/>
</dbReference>
<accession>A0A1I2XAF4</accession>
<evidence type="ECO:0000313" key="1">
    <source>
        <dbReference type="EMBL" id="SFH10485.1"/>
    </source>
</evidence>
<organism evidence="1 2">
    <name type="scientific">Desulfotruncus arcticus DSM 17038</name>
    <dbReference type="NCBI Taxonomy" id="1121424"/>
    <lineage>
        <taxon>Bacteria</taxon>
        <taxon>Bacillati</taxon>
        <taxon>Bacillota</taxon>
        <taxon>Clostridia</taxon>
        <taxon>Eubacteriales</taxon>
        <taxon>Desulfallaceae</taxon>
        <taxon>Desulfotruncus</taxon>
    </lineage>
</organism>
<dbReference type="Proteomes" id="UP000199337">
    <property type="component" value="Unassembled WGS sequence"/>
</dbReference>
<dbReference type="RefSeq" id="WP_092473440.1">
    <property type="nucleotide sequence ID" value="NZ_FOOX01000016.1"/>
</dbReference>
<dbReference type="AlphaFoldDB" id="A0A1I2XAF4"/>
<sequence>MDTRIVVRLTELEKSNLSNISDELGLTLSDYVRKRLLGGSLRTEYLNLIKDRIEKYSDGDLFTIKEVLGTTHWSYMSKLERKTLVEDFIQAIEEEELNVDVAKITKKGKCKFVKMEDSGYMRRLFRNYIDQYNEED</sequence>
<keyword evidence="2" id="KW-1185">Reference proteome</keyword>
<gene>
    <name evidence="1" type="ORF">SAMN05660649_03884</name>
</gene>
<protein>
    <submittedName>
        <fullName evidence="1">Uncharacterized protein</fullName>
    </submittedName>
</protein>
<proteinExistence type="predicted"/>